<gene>
    <name evidence="1" type="ORF">CSPHI_03470</name>
</gene>
<dbReference type="Proteomes" id="UP000185469">
    <property type="component" value="Chromosome"/>
</dbReference>
<name>A0A1L7CWX2_9CORY</name>
<reference evidence="1 2" key="1">
    <citation type="submission" date="2014-08" db="EMBL/GenBank/DDBJ databases">
        <title>Complete genome sequence of Corynebacterium sphenisci CECT 5990(T) (=DSM 44792(T)), isolated from healthy wild penguins.</title>
        <authorList>
            <person name="Ruckert C."/>
            <person name="Albersmeier A."/>
            <person name="Winkler A."/>
            <person name="Kalinowski J."/>
        </authorList>
    </citation>
    <scope>NUCLEOTIDE SEQUENCE [LARGE SCALE GENOMIC DNA]</scope>
    <source>
        <strain evidence="1 2">DSM 44792</strain>
    </source>
</reference>
<dbReference type="KEGG" id="csph:CSPHI_03470"/>
<dbReference type="AlphaFoldDB" id="A0A1L7CWX2"/>
<protein>
    <submittedName>
        <fullName evidence="1">Uncharacterized protein</fullName>
    </submittedName>
</protein>
<dbReference type="RefSeq" id="WP_075691502.1">
    <property type="nucleotide sequence ID" value="NZ_CP009248.1"/>
</dbReference>
<accession>A0A1L7CWX2</accession>
<organism evidence="1 2">
    <name type="scientific">Corynebacterium sphenisci DSM 44792</name>
    <dbReference type="NCBI Taxonomy" id="1437874"/>
    <lineage>
        <taxon>Bacteria</taxon>
        <taxon>Bacillati</taxon>
        <taxon>Actinomycetota</taxon>
        <taxon>Actinomycetes</taxon>
        <taxon>Mycobacteriales</taxon>
        <taxon>Corynebacteriaceae</taxon>
        <taxon>Corynebacterium</taxon>
    </lineage>
</organism>
<dbReference type="OrthoDB" id="583109at2"/>
<keyword evidence="2" id="KW-1185">Reference proteome</keyword>
<evidence type="ECO:0000313" key="2">
    <source>
        <dbReference type="Proteomes" id="UP000185469"/>
    </source>
</evidence>
<sequence length="97" mass="11275">MGQAFRDDALELETLRRHRDRRAAERPALRPLVTEYYDRAPRIVDAIAAEGNGEEVYRGTFDRMVLPTGRLLDAGRDDEAIDLYYREFIGLRDRYGV</sequence>
<evidence type="ECO:0000313" key="1">
    <source>
        <dbReference type="EMBL" id="APT90282.1"/>
    </source>
</evidence>
<proteinExistence type="predicted"/>
<dbReference type="EMBL" id="CP009248">
    <property type="protein sequence ID" value="APT90282.1"/>
    <property type="molecule type" value="Genomic_DNA"/>
</dbReference>